<evidence type="ECO:0000256" key="5">
    <source>
        <dbReference type="ARBA" id="ARBA00023014"/>
    </source>
</evidence>
<dbReference type="PROSITE" id="PS00198">
    <property type="entry name" value="4FE4S_FER_1"/>
    <property type="match status" value="2"/>
</dbReference>
<evidence type="ECO:0000256" key="4">
    <source>
        <dbReference type="ARBA" id="ARBA00023004"/>
    </source>
</evidence>
<gene>
    <name evidence="7" type="primary">nfrA2</name>
    <name evidence="7" type="ORF">Poly41_65060</name>
</gene>
<keyword evidence="2" id="KW-0479">Metal-binding</keyword>
<keyword evidence="8" id="KW-1185">Reference proteome</keyword>
<dbReference type="SUPFAM" id="SSF54862">
    <property type="entry name" value="4Fe-4S ferredoxins"/>
    <property type="match status" value="1"/>
</dbReference>
<dbReference type="Pfam" id="PF00881">
    <property type="entry name" value="Nitroreductase"/>
    <property type="match status" value="1"/>
</dbReference>
<accession>A0A5C6D1L2</accession>
<evidence type="ECO:0000313" key="7">
    <source>
        <dbReference type="EMBL" id="TWU30812.1"/>
    </source>
</evidence>
<comment type="caution">
    <text evidence="7">The sequence shown here is derived from an EMBL/GenBank/DDBJ whole genome shotgun (WGS) entry which is preliminary data.</text>
</comment>
<proteinExistence type="inferred from homology"/>
<dbReference type="SUPFAM" id="SSF55469">
    <property type="entry name" value="FMN-dependent nitroreductase-like"/>
    <property type="match status" value="1"/>
</dbReference>
<dbReference type="EMBL" id="SJPV01000020">
    <property type="protein sequence ID" value="TWU30812.1"/>
    <property type="molecule type" value="Genomic_DNA"/>
</dbReference>
<name>A0A5C6D1L2_9BACT</name>
<dbReference type="PANTHER" id="PTHR43673:SF10">
    <property type="entry name" value="NADH DEHYDROGENASE_NAD(P)H NITROREDUCTASE XCC3605-RELATED"/>
    <property type="match status" value="1"/>
</dbReference>
<dbReference type="InterPro" id="IPR029479">
    <property type="entry name" value="Nitroreductase"/>
</dbReference>
<comment type="similarity">
    <text evidence="1">Belongs to the nitroreductase family.</text>
</comment>
<dbReference type="AlphaFoldDB" id="A0A5C6D1L2"/>
<organism evidence="7 8">
    <name type="scientific">Novipirellula artificiosorum</name>
    <dbReference type="NCBI Taxonomy" id="2528016"/>
    <lineage>
        <taxon>Bacteria</taxon>
        <taxon>Pseudomonadati</taxon>
        <taxon>Planctomycetota</taxon>
        <taxon>Planctomycetia</taxon>
        <taxon>Pirellulales</taxon>
        <taxon>Pirellulaceae</taxon>
        <taxon>Novipirellula</taxon>
    </lineage>
</organism>
<evidence type="ECO:0000313" key="8">
    <source>
        <dbReference type="Proteomes" id="UP000319143"/>
    </source>
</evidence>
<dbReference type="OrthoDB" id="9800558at2"/>
<dbReference type="Gene3D" id="3.40.109.10">
    <property type="entry name" value="NADH Oxidase"/>
    <property type="match status" value="1"/>
</dbReference>
<dbReference type="RefSeq" id="WP_146531198.1">
    <property type="nucleotide sequence ID" value="NZ_SJPV01000020.1"/>
</dbReference>
<protein>
    <submittedName>
        <fullName evidence="7">FMN reductase [NAD(P)H]</fullName>
        <ecNumber evidence="7">1.5.1.39</ecNumber>
    </submittedName>
</protein>
<feature type="domain" description="4Fe-4S ferredoxin-type" evidence="6">
    <location>
        <begin position="39"/>
        <end position="69"/>
    </location>
</feature>
<keyword evidence="5" id="KW-0411">Iron-sulfur</keyword>
<evidence type="ECO:0000259" key="6">
    <source>
        <dbReference type="PROSITE" id="PS51379"/>
    </source>
</evidence>
<dbReference type="EC" id="1.5.1.39" evidence="7"/>
<dbReference type="Proteomes" id="UP000319143">
    <property type="component" value="Unassembled WGS sequence"/>
</dbReference>
<feature type="domain" description="4Fe-4S ferredoxin-type" evidence="6">
    <location>
        <begin position="9"/>
        <end position="38"/>
    </location>
</feature>
<sequence length="278" mass="30806">MNTSYTMDAIIKVDESLCITCGSCIRACPGGLITKKDFPVPIDNSWDLCIDCGHCVAICPTGAMHQRSMGPEDCEPIDIHLIPRWDRVRQFLVSRRSVRGYINKPVEKEKILQMLDAARWAPNGANRQVIRWLVINDAAEVHRISGMTIDWMKQVKESNAALYQEANLEVFVEAWDGGIDRISRGAPCVIQAYGPKDERTAAPAAMIAINYCQLAATGLGLGTTFTGSINTASQAYPPLMEALHMPEGYVPYGSFVTGYPAEQYHRIPARKASDVTWR</sequence>
<dbReference type="PANTHER" id="PTHR43673">
    <property type="entry name" value="NAD(P)H NITROREDUCTASE YDGI-RELATED"/>
    <property type="match status" value="1"/>
</dbReference>
<dbReference type="Gene3D" id="3.30.70.20">
    <property type="match status" value="1"/>
</dbReference>
<evidence type="ECO:0000256" key="2">
    <source>
        <dbReference type="ARBA" id="ARBA00022723"/>
    </source>
</evidence>
<dbReference type="InterPro" id="IPR000415">
    <property type="entry name" value="Nitroreductase-like"/>
</dbReference>
<dbReference type="InterPro" id="IPR017900">
    <property type="entry name" value="4Fe4S_Fe_S_CS"/>
</dbReference>
<dbReference type="Pfam" id="PF13187">
    <property type="entry name" value="Fer4_9"/>
    <property type="match status" value="1"/>
</dbReference>
<evidence type="ECO:0000256" key="3">
    <source>
        <dbReference type="ARBA" id="ARBA00023002"/>
    </source>
</evidence>
<dbReference type="GO" id="GO:0051536">
    <property type="term" value="F:iron-sulfur cluster binding"/>
    <property type="evidence" value="ECO:0007669"/>
    <property type="project" value="UniProtKB-KW"/>
</dbReference>
<dbReference type="GO" id="GO:0008752">
    <property type="term" value="F:FMN reductase [NAD(P)H] activity"/>
    <property type="evidence" value="ECO:0007669"/>
    <property type="project" value="UniProtKB-EC"/>
</dbReference>
<dbReference type="CDD" id="cd02143">
    <property type="entry name" value="nitroreductase_FeS-like"/>
    <property type="match status" value="1"/>
</dbReference>
<evidence type="ECO:0000256" key="1">
    <source>
        <dbReference type="ARBA" id="ARBA00007118"/>
    </source>
</evidence>
<dbReference type="InterPro" id="IPR017896">
    <property type="entry name" value="4Fe4S_Fe-S-bd"/>
</dbReference>
<dbReference type="PROSITE" id="PS51379">
    <property type="entry name" value="4FE4S_FER_2"/>
    <property type="match status" value="2"/>
</dbReference>
<reference evidence="7 8" key="1">
    <citation type="submission" date="2019-02" db="EMBL/GenBank/DDBJ databases">
        <title>Deep-cultivation of Planctomycetes and their phenomic and genomic characterization uncovers novel biology.</title>
        <authorList>
            <person name="Wiegand S."/>
            <person name="Jogler M."/>
            <person name="Boedeker C."/>
            <person name="Pinto D."/>
            <person name="Vollmers J."/>
            <person name="Rivas-Marin E."/>
            <person name="Kohn T."/>
            <person name="Peeters S.H."/>
            <person name="Heuer A."/>
            <person name="Rast P."/>
            <person name="Oberbeckmann S."/>
            <person name="Bunk B."/>
            <person name="Jeske O."/>
            <person name="Meyerdierks A."/>
            <person name="Storesund J.E."/>
            <person name="Kallscheuer N."/>
            <person name="Luecker S."/>
            <person name="Lage O.M."/>
            <person name="Pohl T."/>
            <person name="Merkel B.J."/>
            <person name="Hornburger P."/>
            <person name="Mueller R.-W."/>
            <person name="Bruemmer F."/>
            <person name="Labrenz M."/>
            <person name="Spormann A.M."/>
            <person name="Op Den Camp H."/>
            <person name="Overmann J."/>
            <person name="Amann R."/>
            <person name="Jetten M.S.M."/>
            <person name="Mascher T."/>
            <person name="Medema M.H."/>
            <person name="Devos D.P."/>
            <person name="Kaster A.-K."/>
            <person name="Ovreas L."/>
            <person name="Rohde M."/>
            <person name="Galperin M.Y."/>
            <person name="Jogler C."/>
        </authorList>
    </citation>
    <scope>NUCLEOTIDE SEQUENCE [LARGE SCALE GENOMIC DNA]</scope>
    <source>
        <strain evidence="7 8">Poly41</strain>
    </source>
</reference>
<dbReference type="GO" id="GO:0046872">
    <property type="term" value="F:metal ion binding"/>
    <property type="evidence" value="ECO:0007669"/>
    <property type="project" value="UniProtKB-KW"/>
</dbReference>
<keyword evidence="4" id="KW-0408">Iron</keyword>
<keyword evidence="3 7" id="KW-0560">Oxidoreductase</keyword>